<feature type="region of interest" description="Disordered" evidence="1">
    <location>
        <begin position="11"/>
        <end position="38"/>
    </location>
</feature>
<dbReference type="AlphaFoldDB" id="A0AAJ0FBL5"/>
<keyword evidence="3" id="KW-1185">Reference proteome</keyword>
<name>A0AAJ0FBL5_9PEZI</name>
<comment type="caution">
    <text evidence="2">The sequence shown here is derived from an EMBL/GenBank/DDBJ whole genome shotgun (WGS) entry which is preliminary data.</text>
</comment>
<evidence type="ECO:0000313" key="2">
    <source>
        <dbReference type="EMBL" id="KAK1757468.1"/>
    </source>
</evidence>
<gene>
    <name evidence="2" type="ORF">QBC47DRAFT_358726</name>
</gene>
<dbReference type="EMBL" id="MU839830">
    <property type="protein sequence ID" value="KAK1757468.1"/>
    <property type="molecule type" value="Genomic_DNA"/>
</dbReference>
<accession>A0AAJ0FBL5</accession>
<organism evidence="2 3">
    <name type="scientific">Echria macrotheca</name>
    <dbReference type="NCBI Taxonomy" id="438768"/>
    <lineage>
        <taxon>Eukaryota</taxon>
        <taxon>Fungi</taxon>
        <taxon>Dikarya</taxon>
        <taxon>Ascomycota</taxon>
        <taxon>Pezizomycotina</taxon>
        <taxon>Sordariomycetes</taxon>
        <taxon>Sordariomycetidae</taxon>
        <taxon>Sordariales</taxon>
        <taxon>Schizotheciaceae</taxon>
        <taxon>Echria</taxon>
    </lineage>
</organism>
<evidence type="ECO:0000256" key="1">
    <source>
        <dbReference type="SAM" id="MobiDB-lite"/>
    </source>
</evidence>
<dbReference type="Proteomes" id="UP001239445">
    <property type="component" value="Unassembled WGS sequence"/>
</dbReference>
<reference evidence="2" key="1">
    <citation type="submission" date="2023-06" db="EMBL/GenBank/DDBJ databases">
        <title>Genome-scale phylogeny and comparative genomics of the fungal order Sordariales.</title>
        <authorList>
            <consortium name="Lawrence Berkeley National Laboratory"/>
            <person name="Hensen N."/>
            <person name="Bonometti L."/>
            <person name="Westerberg I."/>
            <person name="Brannstrom I.O."/>
            <person name="Guillou S."/>
            <person name="Cros-Aarteil S."/>
            <person name="Calhoun S."/>
            <person name="Haridas S."/>
            <person name="Kuo A."/>
            <person name="Mondo S."/>
            <person name="Pangilinan J."/>
            <person name="Riley R."/>
            <person name="Labutti K."/>
            <person name="Andreopoulos B."/>
            <person name="Lipzen A."/>
            <person name="Chen C."/>
            <person name="Yanf M."/>
            <person name="Daum C."/>
            <person name="Ng V."/>
            <person name="Clum A."/>
            <person name="Steindorff A."/>
            <person name="Ohm R."/>
            <person name="Martin F."/>
            <person name="Silar P."/>
            <person name="Natvig D."/>
            <person name="Lalanne C."/>
            <person name="Gautier V."/>
            <person name="Ament-Velasquez S.L."/>
            <person name="Kruys A."/>
            <person name="Hutchinson M.I."/>
            <person name="Powell A.J."/>
            <person name="Barry K."/>
            <person name="Miller A.N."/>
            <person name="Grigoriev I.V."/>
            <person name="Debuchy R."/>
            <person name="Gladieux P."/>
            <person name="Thoren M.H."/>
            <person name="Johannesson H."/>
        </authorList>
    </citation>
    <scope>NUCLEOTIDE SEQUENCE</scope>
    <source>
        <strain evidence="2">PSN4</strain>
    </source>
</reference>
<evidence type="ECO:0000313" key="3">
    <source>
        <dbReference type="Proteomes" id="UP001239445"/>
    </source>
</evidence>
<protein>
    <submittedName>
        <fullName evidence="2">Uncharacterized protein</fullName>
    </submittedName>
</protein>
<proteinExistence type="predicted"/>
<sequence>MLVVYRGGRVSEQSPPWITPRPGSSVPGPEAGFSPESSDWTEGVAMLSDVVAAVRPARLPVGPIRCSRRLAAGGRVWRAGRLILSFKGPLCHQWFTRRDSISTPPSHMGMLRLFGYGTRVDGAGGYDWPGTRQPHLSETSAIHMASVLTIASQAKGSSTITAADKRSRFQGRERTLVMGHVQSWPRKRPICGPTKIWGYALPGSRVAM</sequence>